<name>A0A1H4QRV3_RHOJO</name>
<protein>
    <submittedName>
        <fullName evidence="2">Uncharacterized protein</fullName>
    </submittedName>
</protein>
<reference evidence="3" key="1">
    <citation type="submission" date="2016-10" db="EMBL/GenBank/DDBJ databases">
        <authorList>
            <person name="Varghese N."/>
        </authorList>
    </citation>
    <scope>NUCLEOTIDE SEQUENCE [LARGE SCALE GENOMIC DNA]</scope>
    <source>
        <strain evidence="3">DSM 44719</strain>
    </source>
</reference>
<sequence length="132" mass="14457">MQIAAPYDPTSCRSAEDRPHRGGGERYYDHNHHHGNEGFVIGEKLLHDKKSCSPGSRQSKLASASTNTGTDRMEEPAPTGRPDNGNGKPSMGSRRRLTIPSPPQDVEVQRTPHPKARRTAGPSRVAVRTPRT</sequence>
<feature type="compositionally biased region" description="Basic and acidic residues" evidence="1">
    <location>
        <begin position="14"/>
        <end position="36"/>
    </location>
</feature>
<feature type="region of interest" description="Disordered" evidence="1">
    <location>
        <begin position="48"/>
        <end position="132"/>
    </location>
</feature>
<evidence type="ECO:0000313" key="2">
    <source>
        <dbReference type="EMBL" id="SEC22221.1"/>
    </source>
</evidence>
<accession>A0A1H4QRV3</accession>
<proteinExistence type="predicted"/>
<gene>
    <name evidence="2" type="ORF">SAMN04490220_1095</name>
</gene>
<dbReference type="Proteomes" id="UP000183407">
    <property type="component" value="Unassembled WGS sequence"/>
</dbReference>
<feature type="region of interest" description="Disordered" evidence="1">
    <location>
        <begin position="1"/>
        <end position="36"/>
    </location>
</feature>
<dbReference type="EMBL" id="FNTL01000004">
    <property type="protein sequence ID" value="SEC22221.1"/>
    <property type="molecule type" value="Genomic_DNA"/>
</dbReference>
<evidence type="ECO:0000256" key="1">
    <source>
        <dbReference type="SAM" id="MobiDB-lite"/>
    </source>
</evidence>
<organism evidence="2 3">
    <name type="scientific">Rhodococcus jostii</name>
    <dbReference type="NCBI Taxonomy" id="132919"/>
    <lineage>
        <taxon>Bacteria</taxon>
        <taxon>Bacillati</taxon>
        <taxon>Actinomycetota</taxon>
        <taxon>Actinomycetes</taxon>
        <taxon>Mycobacteriales</taxon>
        <taxon>Nocardiaceae</taxon>
        <taxon>Rhodococcus</taxon>
    </lineage>
</organism>
<evidence type="ECO:0000313" key="3">
    <source>
        <dbReference type="Proteomes" id="UP000183407"/>
    </source>
</evidence>
<feature type="compositionally biased region" description="Polar residues" evidence="1">
    <location>
        <begin position="53"/>
        <end position="70"/>
    </location>
</feature>
<dbReference type="AlphaFoldDB" id="A0A1H4QRV3"/>